<comment type="similarity">
    <text evidence="2 10">Belongs to the fatty acyl-CoA reductase family.</text>
</comment>
<comment type="function">
    <text evidence="10">Catalyzes the reduction of fatty acyl-CoA to fatty alcohols.</text>
</comment>
<keyword evidence="4 10" id="KW-0443">Lipid metabolism</keyword>
<dbReference type="PANTHER" id="PTHR11011:SF45">
    <property type="entry name" value="FATTY ACYL-COA REDUCTASE CG8306-RELATED"/>
    <property type="match status" value="1"/>
</dbReference>
<evidence type="ECO:0000256" key="9">
    <source>
        <dbReference type="ARBA" id="ARBA00049930"/>
    </source>
</evidence>
<evidence type="ECO:0000259" key="11">
    <source>
        <dbReference type="Pfam" id="PF03015"/>
    </source>
</evidence>
<dbReference type="InterPro" id="IPR033640">
    <property type="entry name" value="FAR_C"/>
</dbReference>
<dbReference type="InterPro" id="IPR026055">
    <property type="entry name" value="FAR"/>
</dbReference>
<dbReference type="Gene3D" id="3.40.50.720">
    <property type="entry name" value="NAD(P)-binding Rossmann-like Domain"/>
    <property type="match status" value="1"/>
</dbReference>
<dbReference type="Proteomes" id="UP001642483">
    <property type="component" value="Unassembled WGS sequence"/>
</dbReference>
<keyword evidence="14" id="KW-1185">Reference proteome</keyword>
<evidence type="ECO:0000256" key="8">
    <source>
        <dbReference type="ARBA" id="ARBA00049865"/>
    </source>
</evidence>
<dbReference type="Pfam" id="PF03015">
    <property type="entry name" value="Sterile"/>
    <property type="match status" value="1"/>
</dbReference>
<evidence type="ECO:0000256" key="3">
    <source>
        <dbReference type="ARBA" id="ARBA00022516"/>
    </source>
</evidence>
<evidence type="ECO:0000313" key="14">
    <source>
        <dbReference type="Proteomes" id="UP001642483"/>
    </source>
</evidence>
<dbReference type="InterPro" id="IPR036291">
    <property type="entry name" value="NAD(P)-bd_dom_sf"/>
</dbReference>
<dbReference type="EMBL" id="CAWYQH010000001">
    <property type="protein sequence ID" value="CAK8671280.1"/>
    <property type="molecule type" value="Genomic_DNA"/>
</dbReference>
<dbReference type="InterPro" id="IPR013120">
    <property type="entry name" value="FAR_NAD-bd"/>
</dbReference>
<evidence type="ECO:0000256" key="2">
    <source>
        <dbReference type="ARBA" id="ARBA00005928"/>
    </source>
</evidence>
<evidence type="ECO:0000256" key="5">
    <source>
        <dbReference type="ARBA" id="ARBA00047991"/>
    </source>
</evidence>
<accession>A0ABP0EYN5</accession>
<name>A0ABP0EYN5_CLALP</name>
<dbReference type="CDD" id="cd05236">
    <property type="entry name" value="FAR-N_SDR_e"/>
    <property type="match status" value="1"/>
</dbReference>
<evidence type="ECO:0000256" key="1">
    <source>
        <dbReference type="ARBA" id="ARBA00004549"/>
    </source>
</evidence>
<dbReference type="SUPFAM" id="SSF51735">
    <property type="entry name" value="NAD(P)-binding Rossmann-fold domains"/>
    <property type="match status" value="1"/>
</dbReference>
<reference evidence="13 14" key="1">
    <citation type="submission" date="2024-02" db="EMBL/GenBank/DDBJ databases">
        <authorList>
            <person name="Daric V."/>
            <person name="Darras S."/>
        </authorList>
    </citation>
    <scope>NUCLEOTIDE SEQUENCE [LARGE SCALE GENOMIC DNA]</scope>
</reference>
<dbReference type="CDD" id="cd09071">
    <property type="entry name" value="FAR_C"/>
    <property type="match status" value="1"/>
</dbReference>
<comment type="catalytic activity">
    <reaction evidence="9">
        <text>eicosanoyl-CoA + 2 NADPH + 2 H(+) = eicosan-1-ol + 2 NADP(+) + CoA</text>
        <dbReference type="Rhea" id="RHEA:81727"/>
        <dbReference type="ChEBI" id="CHEBI:15378"/>
        <dbReference type="ChEBI" id="CHEBI:57287"/>
        <dbReference type="ChEBI" id="CHEBI:57380"/>
        <dbReference type="ChEBI" id="CHEBI:57783"/>
        <dbReference type="ChEBI" id="CHEBI:58349"/>
        <dbReference type="ChEBI" id="CHEBI:75627"/>
    </reaction>
    <physiologicalReaction direction="left-to-right" evidence="9">
        <dbReference type="Rhea" id="RHEA:81728"/>
    </physiologicalReaction>
</comment>
<dbReference type="PANTHER" id="PTHR11011">
    <property type="entry name" value="MALE STERILITY PROTEIN 2-RELATED"/>
    <property type="match status" value="1"/>
</dbReference>
<evidence type="ECO:0000256" key="4">
    <source>
        <dbReference type="ARBA" id="ARBA00023098"/>
    </source>
</evidence>
<keyword evidence="10" id="KW-0560">Oxidoreductase</keyword>
<proteinExistence type="inferred from homology"/>
<evidence type="ECO:0000256" key="10">
    <source>
        <dbReference type="RuleBase" id="RU363097"/>
    </source>
</evidence>
<gene>
    <name evidence="13" type="ORF">CVLEPA_LOCUS330</name>
</gene>
<organism evidence="13 14">
    <name type="scientific">Clavelina lepadiformis</name>
    <name type="common">Light-bulb sea squirt</name>
    <name type="synonym">Ascidia lepadiformis</name>
    <dbReference type="NCBI Taxonomy" id="159417"/>
    <lineage>
        <taxon>Eukaryota</taxon>
        <taxon>Metazoa</taxon>
        <taxon>Chordata</taxon>
        <taxon>Tunicata</taxon>
        <taxon>Ascidiacea</taxon>
        <taxon>Aplousobranchia</taxon>
        <taxon>Clavelinidae</taxon>
        <taxon>Clavelina</taxon>
    </lineage>
</organism>
<evidence type="ECO:0000259" key="12">
    <source>
        <dbReference type="Pfam" id="PF07993"/>
    </source>
</evidence>
<dbReference type="EC" id="1.2.1.84" evidence="10"/>
<keyword evidence="3 10" id="KW-0444">Lipid biosynthesis</keyword>
<dbReference type="Pfam" id="PF07993">
    <property type="entry name" value="NAD_binding_4"/>
    <property type="match status" value="1"/>
</dbReference>
<comment type="subcellular location">
    <subcellularLocation>
        <location evidence="1">Peroxisome membrane</location>
        <topology evidence="1">Single-pass membrane protein</topology>
    </subcellularLocation>
</comment>
<comment type="catalytic activity">
    <reaction evidence="5">
        <text>octadecanoyl-CoA + 2 NADPH + 2 H(+) = octadecan-1-ol + 2 NADP(+) + CoA</text>
        <dbReference type="Rhea" id="RHEA:36319"/>
        <dbReference type="ChEBI" id="CHEBI:15378"/>
        <dbReference type="ChEBI" id="CHEBI:32154"/>
        <dbReference type="ChEBI" id="CHEBI:57287"/>
        <dbReference type="ChEBI" id="CHEBI:57394"/>
        <dbReference type="ChEBI" id="CHEBI:57783"/>
        <dbReference type="ChEBI" id="CHEBI:58349"/>
        <dbReference type="EC" id="1.2.1.84"/>
    </reaction>
    <physiologicalReaction direction="left-to-right" evidence="5">
        <dbReference type="Rhea" id="RHEA:36320"/>
    </physiologicalReaction>
</comment>
<comment type="catalytic activity">
    <reaction evidence="7">
        <text>a long-chain fatty acyl-CoA + 2 NADPH + 2 H(+) = a long-chain primary fatty alcohol + 2 NADP(+) + CoA</text>
        <dbReference type="Rhea" id="RHEA:52716"/>
        <dbReference type="ChEBI" id="CHEBI:15378"/>
        <dbReference type="ChEBI" id="CHEBI:57287"/>
        <dbReference type="ChEBI" id="CHEBI:57783"/>
        <dbReference type="ChEBI" id="CHEBI:58349"/>
        <dbReference type="ChEBI" id="CHEBI:77396"/>
        <dbReference type="ChEBI" id="CHEBI:83139"/>
        <dbReference type="EC" id="1.2.1.84"/>
    </reaction>
    <physiologicalReaction direction="left-to-right" evidence="7">
        <dbReference type="Rhea" id="RHEA:52717"/>
    </physiologicalReaction>
</comment>
<feature type="domain" description="Thioester reductase (TE)" evidence="12">
    <location>
        <begin position="26"/>
        <end position="295"/>
    </location>
</feature>
<keyword evidence="10" id="KW-0521">NADP</keyword>
<feature type="domain" description="Fatty acyl-CoA reductase C-terminal" evidence="11">
    <location>
        <begin position="413"/>
        <end position="505"/>
    </location>
</feature>
<protein>
    <recommendedName>
        <fullName evidence="10">Fatty acyl-CoA reductase</fullName>
        <ecNumber evidence="10">1.2.1.84</ecNumber>
    </recommendedName>
</protein>
<sequence>MSDQYQDKINNPSIPQFFADKTVAVSGATGFLGQCVIEKILRKCPNVKKILVFVREKRNLTVIERMEQYGKLPVFDKLRKEQPDFLQKIVTLPSNFEKTGFDLSEENLQLLQEEVNIFVHCAATVRFDEHLRLAFKMNTVGVRSVIKLCRTIKNLVSLVHISTAYSYCDRKLIGEEIYPTGWDFDKLHDAMQWMTDDMITKLTPDILKDRPNTYTLTKAFAEEVLAKEGEGLPICIVRPSIIGAVYRDPVPGWISNLHGATGLVLAYGKGMLHSLWTKSEVKIDVIPAEYVVNCILAAAWKTGVAHEQHRRLSMTSLSGMDEDGDSSQLSRVNSTAKSLNCLAEADSTLIHKRRKSIPIYNIVVGDKIPITLGDLVGILKNTFYTYPLNDVFHIPFLQITPNKTLYRTIQFVMQYLPAYIFDTGLTMFGQKPKLLRYNQRIHESTHNLQLFLQNTWNWETKNVGRLQSQLSEEDRKVFGTTAHTVNYRDYLKQYAIGVKKFIMKEDLEGYPAARRRLWRLRVLVYCSQGILLMLVWRLLVSQTSTAKNLWHLFMSLWFKFLNFFPISSTLQKSQIFNIPFLSRFISI</sequence>
<evidence type="ECO:0000256" key="7">
    <source>
        <dbReference type="ARBA" id="ARBA00049089"/>
    </source>
</evidence>
<evidence type="ECO:0000256" key="6">
    <source>
        <dbReference type="ARBA" id="ARBA00048521"/>
    </source>
</evidence>
<comment type="catalytic activity">
    <reaction evidence="6">
        <text>hexadecanoyl-CoA + 2 NADPH + 2 H(+) = hexadecan-1-ol + 2 NADP(+) + CoA</text>
        <dbReference type="Rhea" id="RHEA:36315"/>
        <dbReference type="ChEBI" id="CHEBI:15378"/>
        <dbReference type="ChEBI" id="CHEBI:16125"/>
        <dbReference type="ChEBI" id="CHEBI:57287"/>
        <dbReference type="ChEBI" id="CHEBI:57379"/>
        <dbReference type="ChEBI" id="CHEBI:57783"/>
        <dbReference type="ChEBI" id="CHEBI:58349"/>
        <dbReference type="EC" id="1.2.1.84"/>
    </reaction>
    <physiologicalReaction direction="left-to-right" evidence="6">
        <dbReference type="Rhea" id="RHEA:36316"/>
    </physiologicalReaction>
</comment>
<evidence type="ECO:0000313" key="13">
    <source>
        <dbReference type="EMBL" id="CAK8671280.1"/>
    </source>
</evidence>
<comment type="caution">
    <text evidence="13">The sequence shown here is derived from an EMBL/GenBank/DDBJ whole genome shotgun (WGS) entry which is preliminary data.</text>
</comment>
<comment type="catalytic activity">
    <reaction evidence="8">
        <text>18-methylnonadecanoyl-CoA + 2 NADPH + 2 H(+) = 18-methylnonadecan-1-ol + 2 NADP(+) + CoA</text>
        <dbReference type="Rhea" id="RHEA:81767"/>
        <dbReference type="ChEBI" id="CHEBI:15378"/>
        <dbReference type="ChEBI" id="CHEBI:57287"/>
        <dbReference type="ChEBI" id="CHEBI:57783"/>
        <dbReference type="ChEBI" id="CHEBI:58349"/>
        <dbReference type="ChEBI" id="CHEBI:84914"/>
        <dbReference type="ChEBI" id="CHEBI:231999"/>
    </reaction>
    <physiologicalReaction direction="left-to-right" evidence="8">
        <dbReference type="Rhea" id="RHEA:81768"/>
    </physiologicalReaction>
</comment>